<dbReference type="Gene3D" id="3.30.559.10">
    <property type="entry name" value="Chloramphenicol acetyltransferase-like domain"/>
    <property type="match status" value="1"/>
</dbReference>
<dbReference type="OrthoDB" id="240216at2759"/>
<proteinExistence type="inferred from homology"/>
<comment type="caution">
    <text evidence="5">The sequence shown here is derived from an EMBL/GenBank/DDBJ whole genome shotgun (WGS) entry which is preliminary data.</text>
</comment>
<organism evidence="5 6">
    <name type="scientific">Porcisia hertigi</name>
    <dbReference type="NCBI Taxonomy" id="2761500"/>
    <lineage>
        <taxon>Eukaryota</taxon>
        <taxon>Discoba</taxon>
        <taxon>Euglenozoa</taxon>
        <taxon>Kinetoplastea</taxon>
        <taxon>Metakinetoplastina</taxon>
        <taxon>Trypanosomatida</taxon>
        <taxon>Trypanosomatidae</taxon>
        <taxon>Leishmaniinae</taxon>
        <taxon>Porcisia</taxon>
    </lineage>
</organism>
<evidence type="ECO:0000313" key="6">
    <source>
        <dbReference type="Proteomes" id="UP000674318"/>
    </source>
</evidence>
<dbReference type="Proteomes" id="UP000674318">
    <property type="component" value="Unassembled WGS sequence"/>
</dbReference>
<dbReference type="RefSeq" id="XP_067752749.1">
    <property type="nucleotide sequence ID" value="XM_067896592.1"/>
</dbReference>
<evidence type="ECO:0000256" key="2">
    <source>
        <dbReference type="ARBA" id="ARBA00022679"/>
    </source>
</evidence>
<dbReference type="Pfam" id="PF00755">
    <property type="entry name" value="Carn_acyltransf"/>
    <property type="match status" value="1"/>
</dbReference>
<name>A0A836I541_9TRYP</name>
<sequence>MKRISATELQGNVLKLPRLPIPSVASSMEGYRASLRALWSPEVTAPHLSKLDSFVESSAPVLQRHLVETDKAAAESGKAPFTYVEDLLAQGALSSRSPLEVNKNIGFVLQRDISGTDGTQVGVASALTYGIACWVQEVRTNGLSIPADPATQYDVSPLLTEFGRSLIPSKETDLVHTTSLEHLSHVIVLHDGHSYMVRVFDEHRRVLDRKLIQKSFELILNITPDQDNTSPVSVLTAGSRAVWGQAYQELIKTPENAEVLRLFHESILVVCLDSLRWGSDEGLAEASALHGSKEELENRWYDKHQMIVSEDGQVAFNLDATASDRVHWAKWIGDVLSILKEQGGRGVSTENIDGAAVSGIVRPLSVTYGKSFVSHIRAARQEALAIVADTEVHSIHIPFGKAQLSALGVEPDAFVQICLQLAMHKMRNKLCNTTQMCSTAGFFHGTSELMHTPSVEMLELAKYLAQHQQGVEAAAALDTSGKEALAKLFHATSNQHAALRAAAARGEGYDRHLMALRHVARINGDKAALAFFEDDVFLKTSTPVLSTSQFSEPWLRYYTFGPMQSNGYGLGYVIDEQEVRVSLSAFTNSPAANAADLKASLMVSCSTLFKLLGGAPGANTAATGVLK</sequence>
<dbReference type="GO" id="GO:0006635">
    <property type="term" value="P:fatty acid beta-oxidation"/>
    <property type="evidence" value="ECO:0007669"/>
    <property type="project" value="TreeGrafter"/>
</dbReference>
<keyword evidence="6" id="KW-1185">Reference proteome</keyword>
<reference evidence="5 6" key="1">
    <citation type="submission" date="2021-02" db="EMBL/GenBank/DDBJ databases">
        <title>Porcisia hertigi Genome sequencing and assembly.</title>
        <authorList>
            <person name="Almutairi H."/>
            <person name="Gatherer D."/>
        </authorList>
    </citation>
    <scope>NUCLEOTIDE SEQUENCE [LARGE SCALE GENOMIC DNA]</scope>
    <source>
        <strain evidence="5 6">C119</strain>
    </source>
</reference>
<accession>A0A836I541</accession>
<dbReference type="PROSITE" id="PS00439">
    <property type="entry name" value="ACYLTRANSF_C_1"/>
    <property type="match status" value="1"/>
</dbReference>
<dbReference type="InterPro" id="IPR000542">
    <property type="entry name" value="Carn_acyl_trans"/>
</dbReference>
<dbReference type="InterPro" id="IPR023213">
    <property type="entry name" value="CAT-like_dom_sf"/>
</dbReference>
<dbReference type="SUPFAM" id="SSF52777">
    <property type="entry name" value="CoA-dependent acyltransferases"/>
    <property type="match status" value="2"/>
</dbReference>
<dbReference type="GO" id="GO:0005739">
    <property type="term" value="C:mitochondrion"/>
    <property type="evidence" value="ECO:0007669"/>
    <property type="project" value="TreeGrafter"/>
</dbReference>
<dbReference type="GeneID" id="94286669"/>
<dbReference type="InterPro" id="IPR042231">
    <property type="entry name" value="Cho/carn_acyl_trans_2"/>
</dbReference>
<keyword evidence="2" id="KW-0808">Transferase</keyword>
<keyword evidence="3" id="KW-0012">Acyltransferase</keyword>
<evidence type="ECO:0000313" key="5">
    <source>
        <dbReference type="EMBL" id="KAG5490421.1"/>
    </source>
</evidence>
<dbReference type="PANTHER" id="PTHR22589:SF60">
    <property type="entry name" value="O-PALMITOYLTRANSFERASE II, PUTATIVE-RELATED"/>
    <property type="match status" value="1"/>
</dbReference>
<evidence type="ECO:0000259" key="4">
    <source>
        <dbReference type="Pfam" id="PF00755"/>
    </source>
</evidence>
<gene>
    <name evidence="5" type="ORF">JKF63_00541</name>
</gene>
<dbReference type="KEGG" id="phet:94286669"/>
<feature type="domain" description="Choline/carnitine acyltransferase" evidence="4">
    <location>
        <begin position="19"/>
        <end position="601"/>
    </location>
</feature>
<evidence type="ECO:0000256" key="3">
    <source>
        <dbReference type="ARBA" id="ARBA00023315"/>
    </source>
</evidence>
<dbReference type="EMBL" id="JAFJZO010000036">
    <property type="protein sequence ID" value="KAG5490421.1"/>
    <property type="molecule type" value="Genomic_DNA"/>
</dbReference>
<protein>
    <recommendedName>
        <fullName evidence="4">Choline/carnitine acyltransferase domain-containing protein</fullName>
    </recommendedName>
</protein>
<evidence type="ECO:0000256" key="1">
    <source>
        <dbReference type="ARBA" id="ARBA00005232"/>
    </source>
</evidence>
<dbReference type="Gene3D" id="3.30.559.70">
    <property type="entry name" value="Choline/Carnitine o-acyltransferase, domain 2"/>
    <property type="match status" value="1"/>
</dbReference>
<dbReference type="AlphaFoldDB" id="A0A836I541"/>
<dbReference type="PANTHER" id="PTHR22589">
    <property type="entry name" value="CARNITINE O-ACYLTRANSFERASE"/>
    <property type="match status" value="1"/>
</dbReference>
<dbReference type="InterPro" id="IPR039551">
    <property type="entry name" value="Cho/carn_acyl_trans"/>
</dbReference>
<dbReference type="GO" id="GO:0004095">
    <property type="term" value="F:carnitine O-palmitoyltransferase activity"/>
    <property type="evidence" value="ECO:0007669"/>
    <property type="project" value="TreeGrafter"/>
</dbReference>
<comment type="similarity">
    <text evidence="1">Belongs to the carnitine/choline acetyltransferase family.</text>
</comment>